<dbReference type="SUPFAM" id="SSF51338">
    <property type="entry name" value="Composite domain of metallo-dependent hydrolases"/>
    <property type="match status" value="1"/>
</dbReference>
<dbReference type="PROSITE" id="PS51257">
    <property type="entry name" value="PROKAR_LIPOPROTEIN"/>
    <property type="match status" value="1"/>
</dbReference>
<dbReference type="GO" id="GO:0006145">
    <property type="term" value="P:purine nucleobase catabolic process"/>
    <property type="evidence" value="ECO:0007669"/>
    <property type="project" value="TreeGrafter"/>
</dbReference>
<dbReference type="GO" id="GO:0016811">
    <property type="term" value="F:hydrolase activity, acting on carbon-nitrogen (but not peptide) bonds, in linear amides"/>
    <property type="evidence" value="ECO:0007669"/>
    <property type="project" value="InterPro"/>
</dbReference>
<protein>
    <submittedName>
        <fullName evidence="3">Amidohydrolase family protein</fullName>
    </submittedName>
</protein>
<evidence type="ECO:0000256" key="1">
    <source>
        <dbReference type="SAM" id="SignalP"/>
    </source>
</evidence>
<organism evidence="3 4">
    <name type="scientific">Pontixanthobacter gangjinensis</name>
    <dbReference type="NCBI Taxonomy" id="1028742"/>
    <lineage>
        <taxon>Bacteria</taxon>
        <taxon>Pseudomonadati</taxon>
        <taxon>Pseudomonadota</taxon>
        <taxon>Alphaproteobacteria</taxon>
        <taxon>Sphingomonadales</taxon>
        <taxon>Erythrobacteraceae</taxon>
        <taxon>Pontixanthobacter</taxon>
    </lineage>
</organism>
<dbReference type="EMBL" id="WTYS01000001">
    <property type="protein sequence ID" value="MXO57848.1"/>
    <property type="molecule type" value="Genomic_DNA"/>
</dbReference>
<dbReference type="InterPro" id="IPR011059">
    <property type="entry name" value="Metal-dep_hydrolase_composite"/>
</dbReference>
<feature type="signal peptide" evidence="1">
    <location>
        <begin position="1"/>
        <end position="23"/>
    </location>
</feature>
<keyword evidence="1" id="KW-0732">Signal</keyword>
<dbReference type="InterPro" id="IPR023100">
    <property type="entry name" value="D-aminoacylase_insert_dom_sf"/>
</dbReference>
<keyword evidence="3" id="KW-0378">Hydrolase</keyword>
<evidence type="ECO:0000313" key="4">
    <source>
        <dbReference type="Proteomes" id="UP000468943"/>
    </source>
</evidence>
<dbReference type="PANTHER" id="PTHR43668">
    <property type="entry name" value="ALLANTOINASE"/>
    <property type="match status" value="1"/>
</dbReference>
<evidence type="ECO:0000313" key="3">
    <source>
        <dbReference type="EMBL" id="MXO57848.1"/>
    </source>
</evidence>
<dbReference type="InterPro" id="IPR032466">
    <property type="entry name" value="Metal_Hydrolase"/>
</dbReference>
<dbReference type="Proteomes" id="UP000468943">
    <property type="component" value="Unassembled WGS sequence"/>
</dbReference>
<name>A0A6I4SR16_9SPHN</name>
<dbReference type="GO" id="GO:0005737">
    <property type="term" value="C:cytoplasm"/>
    <property type="evidence" value="ECO:0007669"/>
    <property type="project" value="TreeGrafter"/>
</dbReference>
<dbReference type="Gene3D" id="2.30.40.10">
    <property type="entry name" value="Urease, subunit C, domain 1"/>
    <property type="match status" value="1"/>
</dbReference>
<dbReference type="GO" id="GO:0004038">
    <property type="term" value="F:allantoinase activity"/>
    <property type="evidence" value="ECO:0007669"/>
    <property type="project" value="TreeGrafter"/>
</dbReference>
<feature type="chain" id="PRO_5026306214" evidence="1">
    <location>
        <begin position="24"/>
        <end position="508"/>
    </location>
</feature>
<dbReference type="Pfam" id="PF01979">
    <property type="entry name" value="Amidohydro_1"/>
    <property type="match status" value="1"/>
</dbReference>
<dbReference type="OrthoDB" id="9766983at2"/>
<dbReference type="InterPro" id="IPR050138">
    <property type="entry name" value="DHOase/Allantoinase_Hydrolase"/>
</dbReference>
<dbReference type="RefSeq" id="WP_160598882.1">
    <property type="nucleotide sequence ID" value="NZ_WTYS01000001.1"/>
</dbReference>
<dbReference type="PANTHER" id="PTHR43668:SF2">
    <property type="entry name" value="ALLANTOINASE"/>
    <property type="match status" value="1"/>
</dbReference>
<comment type="caution">
    <text evidence="3">The sequence shown here is derived from an EMBL/GenBank/DDBJ whole genome shotgun (WGS) entry which is preliminary data.</text>
</comment>
<dbReference type="AlphaFoldDB" id="A0A6I4SR16"/>
<accession>A0A6I4SR16</accession>
<dbReference type="SUPFAM" id="SSF51556">
    <property type="entry name" value="Metallo-dependent hydrolases"/>
    <property type="match status" value="1"/>
</dbReference>
<dbReference type="Gene3D" id="3.20.20.140">
    <property type="entry name" value="Metal-dependent hydrolases"/>
    <property type="match status" value="1"/>
</dbReference>
<keyword evidence="4" id="KW-1185">Reference proteome</keyword>
<sequence length="508" mass="54604">MSGKIRRSVIFTLAIAAACAASAQEPAAELPIYDIVLKGGRVMDPETGLDAILNVGITDRTITAISAEEIRGVEMIDVTGQIVAPGFIDVHNHSPTPLGQMYQARDGVTTSLELEAGSYPVAAHGAYIRRKARINYGASTSHTQARMVAMSGGNHAPVQNIMGAKRANIGLDNGEARARYVTSNAGERAKIRRTVEDGLQQGGIGIGLLLDYISEAVDEDEVRAIFELASQYQTPVFVHIRRGAAGDPTGLDEVLTLAKATGAKVHICHLSHSAMKNVALFLEKIREARTSGVDVTTEVLPYNAGSTSIGAAVFGRDWQEIFGIGPEDVQLASTGEFFTQESFDQTRKESPNAAIMHHYLKEEWTRLLVAAPDVILSSDGLPVISLKEKAPPQGIGSFSKLVGTYVRDEQLLPMMSALSKITLQPAQLLENAAPAFRLKGRLQTGMDADITVFDPAVIMDMATYLDPHQPSIGVTYLLVNGSFVIKNGDIEPSAFPGRQIFASPLDKR</sequence>
<evidence type="ECO:0000259" key="2">
    <source>
        <dbReference type="Pfam" id="PF01979"/>
    </source>
</evidence>
<dbReference type="NCBIfam" id="NF006560">
    <property type="entry name" value="PRK09061.1"/>
    <property type="match status" value="1"/>
</dbReference>
<proteinExistence type="predicted"/>
<feature type="domain" description="Amidohydrolase-related" evidence="2">
    <location>
        <begin position="82"/>
        <end position="467"/>
    </location>
</feature>
<dbReference type="InterPro" id="IPR006680">
    <property type="entry name" value="Amidohydro-rel"/>
</dbReference>
<reference evidence="3 4" key="1">
    <citation type="submission" date="2019-12" db="EMBL/GenBank/DDBJ databases">
        <title>Genomic-based taxomic classification of the family Erythrobacteraceae.</title>
        <authorList>
            <person name="Xu L."/>
        </authorList>
    </citation>
    <scope>NUCLEOTIDE SEQUENCE [LARGE SCALE GENOMIC DNA]</scope>
    <source>
        <strain evidence="3 4">JCM 17802</strain>
    </source>
</reference>
<dbReference type="Gene3D" id="3.30.1490.130">
    <property type="entry name" value="D-aminoacylase. Domain 3"/>
    <property type="match status" value="1"/>
</dbReference>
<gene>
    <name evidence="3" type="ORF">GRI36_13270</name>
</gene>